<name>A0A443S585_9ACAR</name>
<evidence type="ECO:0000256" key="2">
    <source>
        <dbReference type="ARBA" id="ARBA00007965"/>
    </source>
</evidence>
<feature type="transmembrane region" description="Helical" evidence="7">
    <location>
        <begin position="355"/>
        <end position="377"/>
    </location>
</feature>
<comment type="caution">
    <text evidence="8">The sequence shown here is derived from an EMBL/GenBank/DDBJ whole genome shotgun (WGS) entry which is preliminary data.</text>
</comment>
<feature type="transmembrane region" description="Helical" evidence="7">
    <location>
        <begin position="207"/>
        <end position="229"/>
    </location>
</feature>
<keyword evidence="3" id="KW-0813">Transport</keyword>
<evidence type="ECO:0000256" key="7">
    <source>
        <dbReference type="SAM" id="Phobius"/>
    </source>
</evidence>
<evidence type="ECO:0000256" key="5">
    <source>
        <dbReference type="ARBA" id="ARBA00022989"/>
    </source>
</evidence>
<protein>
    <submittedName>
        <fullName evidence="8">Equilibrative nucleoside transporter 3-like protein</fullName>
    </submittedName>
</protein>
<keyword evidence="5 7" id="KW-1133">Transmembrane helix</keyword>
<accession>A0A443S585</accession>
<feature type="transmembrane region" description="Helical" evidence="7">
    <location>
        <begin position="73"/>
        <end position="93"/>
    </location>
</feature>
<organism evidence="8 9">
    <name type="scientific">Leptotrombidium deliense</name>
    <dbReference type="NCBI Taxonomy" id="299467"/>
    <lineage>
        <taxon>Eukaryota</taxon>
        <taxon>Metazoa</taxon>
        <taxon>Ecdysozoa</taxon>
        <taxon>Arthropoda</taxon>
        <taxon>Chelicerata</taxon>
        <taxon>Arachnida</taxon>
        <taxon>Acari</taxon>
        <taxon>Acariformes</taxon>
        <taxon>Trombidiformes</taxon>
        <taxon>Prostigmata</taxon>
        <taxon>Anystina</taxon>
        <taxon>Parasitengona</taxon>
        <taxon>Trombiculoidea</taxon>
        <taxon>Trombiculidae</taxon>
        <taxon>Leptotrombidium</taxon>
    </lineage>
</organism>
<dbReference type="PANTHER" id="PTHR10332">
    <property type="entry name" value="EQUILIBRATIVE NUCLEOSIDE TRANSPORTER"/>
    <property type="match status" value="1"/>
</dbReference>
<dbReference type="OrthoDB" id="46396at2759"/>
<feature type="transmembrane region" description="Helical" evidence="7">
    <location>
        <begin position="286"/>
        <end position="312"/>
    </location>
</feature>
<dbReference type="GO" id="GO:0005337">
    <property type="term" value="F:nucleoside transmembrane transporter activity"/>
    <property type="evidence" value="ECO:0007669"/>
    <property type="project" value="InterPro"/>
</dbReference>
<dbReference type="GO" id="GO:0005886">
    <property type="term" value="C:plasma membrane"/>
    <property type="evidence" value="ECO:0007669"/>
    <property type="project" value="TreeGrafter"/>
</dbReference>
<comment type="similarity">
    <text evidence="2">Belongs to the SLC29A/ENT transporter (TC 2.A.57) family.</text>
</comment>
<dbReference type="Pfam" id="PF01733">
    <property type="entry name" value="Nucleoside_tran"/>
    <property type="match status" value="2"/>
</dbReference>
<dbReference type="InterPro" id="IPR002259">
    <property type="entry name" value="Eqnu_transpt"/>
</dbReference>
<reference evidence="8 9" key="1">
    <citation type="journal article" date="2018" name="Gigascience">
        <title>Genomes of trombidid mites reveal novel predicted allergens and laterally-transferred genes associated with secondary metabolism.</title>
        <authorList>
            <person name="Dong X."/>
            <person name="Chaisiri K."/>
            <person name="Xia D."/>
            <person name="Armstrong S.D."/>
            <person name="Fang Y."/>
            <person name="Donnelly M.J."/>
            <person name="Kadowaki T."/>
            <person name="McGarry J.W."/>
            <person name="Darby A.C."/>
            <person name="Makepeace B.L."/>
        </authorList>
    </citation>
    <scope>NUCLEOTIDE SEQUENCE [LARGE SCALE GENOMIC DNA]</scope>
    <source>
        <strain evidence="8">UoL-UT</strain>
    </source>
</reference>
<evidence type="ECO:0000256" key="3">
    <source>
        <dbReference type="ARBA" id="ARBA00022448"/>
    </source>
</evidence>
<feature type="transmembrane region" description="Helical" evidence="7">
    <location>
        <begin position="389"/>
        <end position="413"/>
    </location>
</feature>
<gene>
    <name evidence="8" type="ORF">B4U80_06937</name>
</gene>
<evidence type="ECO:0000256" key="1">
    <source>
        <dbReference type="ARBA" id="ARBA00004141"/>
    </source>
</evidence>
<evidence type="ECO:0000256" key="4">
    <source>
        <dbReference type="ARBA" id="ARBA00022692"/>
    </source>
</evidence>
<feature type="transmembrane region" description="Helical" evidence="7">
    <location>
        <begin position="235"/>
        <end position="255"/>
    </location>
</feature>
<keyword evidence="6 7" id="KW-0472">Membrane</keyword>
<dbReference type="AlphaFoldDB" id="A0A443S585"/>
<feature type="transmembrane region" description="Helical" evidence="7">
    <location>
        <begin position="425"/>
        <end position="448"/>
    </location>
</feature>
<evidence type="ECO:0000313" key="8">
    <source>
        <dbReference type="EMBL" id="RWS22644.1"/>
    </source>
</evidence>
<sequence>MARIIDICRFSDVSVIDGLVMQKVKPKNMDEDNEYVYKRLSTKGVTDESLSDLAQGEEISGGNEAAVSDKYCFVQYVFFLVGLVSALPYNVFITPTDYWMYKFRDLNSSESVGIHTNKTRLQTYFFGYMTLASNLPILFMVFVNVLWGHKSTLITVSHLLITRKCNDVLFNSSGAVHGHNYYNYNHNESSIAGTASRFPPSYMHSMITGQACSGLFPTIIQILSLLGHIHPLRSALYYFVITDITLIFVFISFLLSQKTEFYKYYDSREEPTDEIADKSTPIMMYIWPHAICVLLVCWATLSIFPIGVLALPRHPNSSPWTGRFFIPLCYFLVYNFSDFCGRITGGSISISHRYALLALSIFRWIIVVFVLLCNIHPRSHLPVVFENEAYFVFFSLLLGFTNGYVLINAMVSAPKQVPLEYRERAGFIMVMFNAVGVNLGAFMCSLFLRVI</sequence>
<comment type="subcellular location">
    <subcellularLocation>
        <location evidence="1">Membrane</location>
        <topology evidence="1">Multi-pass membrane protein</topology>
    </subcellularLocation>
</comment>
<proteinExistence type="inferred from homology"/>
<feature type="transmembrane region" description="Helical" evidence="7">
    <location>
        <begin position="125"/>
        <end position="147"/>
    </location>
</feature>
<keyword evidence="4 7" id="KW-0812">Transmembrane</keyword>
<keyword evidence="9" id="KW-1185">Reference proteome</keyword>
<dbReference type="PANTHER" id="PTHR10332:SF88">
    <property type="entry name" value="EQUILIBRATIVE NUCLEOSIDE TRANSPORTER 1, ISOFORM A"/>
    <property type="match status" value="1"/>
</dbReference>
<dbReference type="EMBL" id="NCKV01008244">
    <property type="protein sequence ID" value="RWS22644.1"/>
    <property type="molecule type" value="Genomic_DNA"/>
</dbReference>
<dbReference type="VEuPathDB" id="VectorBase:LDEU009396"/>
<dbReference type="Proteomes" id="UP000288716">
    <property type="component" value="Unassembled WGS sequence"/>
</dbReference>
<evidence type="ECO:0000256" key="6">
    <source>
        <dbReference type="ARBA" id="ARBA00023136"/>
    </source>
</evidence>
<evidence type="ECO:0000313" key="9">
    <source>
        <dbReference type="Proteomes" id="UP000288716"/>
    </source>
</evidence>